<feature type="disulfide bond" evidence="6">
    <location>
        <begin position="86"/>
        <end position="106"/>
    </location>
</feature>
<dbReference type="Pfam" id="PF00086">
    <property type="entry name" value="Thyroglobulin_1"/>
    <property type="match status" value="2"/>
</dbReference>
<dbReference type="GO" id="GO:0090251">
    <property type="term" value="P:protein localization involved in establishment of planar polarity"/>
    <property type="evidence" value="ECO:0007669"/>
    <property type="project" value="TreeGrafter"/>
</dbReference>
<protein>
    <submittedName>
        <fullName evidence="10">Nephrocystin-1</fullName>
    </submittedName>
</protein>
<keyword evidence="5" id="KW-0325">Glycoprotein</keyword>
<dbReference type="InterPro" id="IPR018247">
    <property type="entry name" value="EF_Hand_1_Ca_BS"/>
</dbReference>
<dbReference type="GO" id="GO:0005737">
    <property type="term" value="C:cytoplasm"/>
    <property type="evidence" value="ECO:0007669"/>
    <property type="project" value="TreeGrafter"/>
</dbReference>
<comment type="caution">
    <text evidence="6">Lacks conserved residue(s) required for the propagation of feature annotation.</text>
</comment>
<feature type="region of interest" description="Disordered" evidence="7">
    <location>
        <begin position="97"/>
        <end position="138"/>
    </location>
</feature>
<dbReference type="Gene3D" id="4.10.800.10">
    <property type="entry name" value="Thyroglobulin type-1"/>
    <property type="match status" value="2"/>
</dbReference>
<dbReference type="CDD" id="cd00191">
    <property type="entry name" value="TY"/>
    <property type="match status" value="2"/>
</dbReference>
<evidence type="ECO:0000256" key="8">
    <source>
        <dbReference type="SAM" id="SignalP"/>
    </source>
</evidence>
<dbReference type="SUPFAM" id="SSF57610">
    <property type="entry name" value="Thyroglobulin type-1 domain"/>
    <property type="match status" value="2"/>
</dbReference>
<dbReference type="FunCoup" id="K1Q770">
    <property type="interactions" value="89"/>
</dbReference>
<feature type="region of interest" description="Disordered" evidence="7">
    <location>
        <begin position="224"/>
        <end position="243"/>
    </location>
</feature>
<evidence type="ECO:0000256" key="5">
    <source>
        <dbReference type="ARBA" id="ARBA00023180"/>
    </source>
</evidence>
<feature type="domain" description="Thyroglobulin type-1" evidence="9">
    <location>
        <begin position="40"/>
        <end position="106"/>
    </location>
</feature>
<evidence type="ECO:0000256" key="3">
    <source>
        <dbReference type="ARBA" id="ARBA00022837"/>
    </source>
</evidence>
<organism evidence="10">
    <name type="scientific">Magallana gigas</name>
    <name type="common">Pacific oyster</name>
    <name type="synonym">Crassostrea gigas</name>
    <dbReference type="NCBI Taxonomy" id="29159"/>
    <lineage>
        <taxon>Eukaryota</taxon>
        <taxon>Metazoa</taxon>
        <taxon>Spiralia</taxon>
        <taxon>Lophotrochozoa</taxon>
        <taxon>Mollusca</taxon>
        <taxon>Bivalvia</taxon>
        <taxon>Autobranchia</taxon>
        <taxon>Pteriomorphia</taxon>
        <taxon>Ostreida</taxon>
        <taxon>Ostreoidea</taxon>
        <taxon>Ostreidae</taxon>
        <taxon>Magallana</taxon>
    </lineage>
</organism>
<feature type="disulfide bond" evidence="6">
    <location>
        <begin position="77"/>
        <end position="84"/>
    </location>
</feature>
<evidence type="ECO:0000256" key="1">
    <source>
        <dbReference type="ARBA" id="ARBA00004613"/>
    </source>
</evidence>
<dbReference type="InterPro" id="IPR036857">
    <property type="entry name" value="Thyroglobulin_1_sf"/>
</dbReference>
<keyword evidence="4 6" id="KW-1015">Disulfide bond</keyword>
<dbReference type="PROSITE" id="PS00018">
    <property type="entry name" value="EF_HAND_1"/>
    <property type="match status" value="1"/>
</dbReference>
<evidence type="ECO:0000256" key="2">
    <source>
        <dbReference type="ARBA" id="ARBA00022525"/>
    </source>
</evidence>
<dbReference type="AlphaFoldDB" id="K1Q770"/>
<feature type="region of interest" description="Disordered" evidence="7">
    <location>
        <begin position="575"/>
        <end position="609"/>
    </location>
</feature>
<dbReference type="Gene3D" id="1.10.238.10">
    <property type="entry name" value="EF-hand"/>
    <property type="match status" value="2"/>
</dbReference>
<dbReference type="PANTHER" id="PTHR15176:SF1">
    <property type="entry name" value="NEPHROCYSTIN-1"/>
    <property type="match status" value="1"/>
</dbReference>
<evidence type="ECO:0000256" key="7">
    <source>
        <dbReference type="SAM" id="MobiDB-lite"/>
    </source>
</evidence>
<feature type="chain" id="PRO_5043904354" evidence="8">
    <location>
        <begin position="26"/>
        <end position="842"/>
    </location>
</feature>
<dbReference type="PROSITE" id="PS51162">
    <property type="entry name" value="THYROGLOBULIN_1_2"/>
    <property type="match status" value="2"/>
</dbReference>
<reference evidence="10" key="1">
    <citation type="journal article" date="2012" name="Nature">
        <title>The oyster genome reveals stress adaptation and complexity of shell formation.</title>
        <authorList>
            <person name="Zhang G."/>
            <person name="Fang X."/>
            <person name="Guo X."/>
            <person name="Li L."/>
            <person name="Luo R."/>
            <person name="Xu F."/>
            <person name="Yang P."/>
            <person name="Zhang L."/>
            <person name="Wang X."/>
            <person name="Qi H."/>
            <person name="Xiong Z."/>
            <person name="Que H."/>
            <person name="Xie Y."/>
            <person name="Holland P.W."/>
            <person name="Paps J."/>
            <person name="Zhu Y."/>
            <person name="Wu F."/>
            <person name="Chen Y."/>
            <person name="Wang J."/>
            <person name="Peng C."/>
            <person name="Meng J."/>
            <person name="Yang L."/>
            <person name="Liu J."/>
            <person name="Wen B."/>
            <person name="Zhang N."/>
            <person name="Huang Z."/>
            <person name="Zhu Q."/>
            <person name="Feng Y."/>
            <person name="Mount A."/>
            <person name="Hedgecock D."/>
            <person name="Xu Z."/>
            <person name="Liu Y."/>
            <person name="Domazet-Loso T."/>
            <person name="Du Y."/>
            <person name="Sun X."/>
            <person name="Zhang S."/>
            <person name="Liu B."/>
            <person name="Cheng P."/>
            <person name="Jiang X."/>
            <person name="Li J."/>
            <person name="Fan D."/>
            <person name="Wang W."/>
            <person name="Fu W."/>
            <person name="Wang T."/>
            <person name="Wang B."/>
            <person name="Zhang J."/>
            <person name="Peng Z."/>
            <person name="Li Y."/>
            <person name="Li N."/>
            <person name="Wang J."/>
            <person name="Chen M."/>
            <person name="He Y."/>
            <person name="Tan F."/>
            <person name="Song X."/>
            <person name="Zheng Q."/>
            <person name="Huang R."/>
            <person name="Yang H."/>
            <person name="Du X."/>
            <person name="Chen L."/>
            <person name="Yang M."/>
            <person name="Gaffney P.M."/>
            <person name="Wang S."/>
            <person name="Luo L."/>
            <person name="She Z."/>
            <person name="Ming Y."/>
            <person name="Huang W."/>
            <person name="Zhang S."/>
            <person name="Huang B."/>
            <person name="Zhang Y."/>
            <person name="Qu T."/>
            <person name="Ni P."/>
            <person name="Miao G."/>
            <person name="Wang J."/>
            <person name="Wang Q."/>
            <person name="Steinberg C.E."/>
            <person name="Wang H."/>
            <person name="Li N."/>
            <person name="Qian L."/>
            <person name="Zhang G."/>
            <person name="Li Y."/>
            <person name="Yang H."/>
            <person name="Liu X."/>
            <person name="Wang J."/>
            <person name="Yin Y."/>
            <person name="Wang J."/>
        </authorList>
    </citation>
    <scope>NUCLEOTIDE SEQUENCE [LARGE SCALE GENOMIC DNA]</scope>
    <source>
        <strain evidence="10">05x7-T-G4-1.051#20</strain>
    </source>
</reference>
<comment type="subcellular location">
    <subcellularLocation>
        <location evidence="1">Secreted</location>
    </subcellularLocation>
</comment>
<dbReference type="GO" id="GO:0005929">
    <property type="term" value="C:cilium"/>
    <property type="evidence" value="ECO:0007669"/>
    <property type="project" value="TreeGrafter"/>
</dbReference>
<feature type="compositionally biased region" description="Basic residues" evidence="7">
    <location>
        <begin position="108"/>
        <end position="133"/>
    </location>
</feature>
<dbReference type="EMBL" id="JH815750">
    <property type="protein sequence ID" value="EKC29783.1"/>
    <property type="molecule type" value="Genomic_DNA"/>
</dbReference>
<evidence type="ECO:0000256" key="4">
    <source>
        <dbReference type="ARBA" id="ARBA00023157"/>
    </source>
</evidence>
<dbReference type="PANTHER" id="PTHR15176">
    <property type="entry name" value="NEPHROCYSTIN"/>
    <property type="match status" value="1"/>
</dbReference>
<dbReference type="GO" id="GO:0005509">
    <property type="term" value="F:calcium ion binding"/>
    <property type="evidence" value="ECO:0007669"/>
    <property type="project" value="InterPro"/>
</dbReference>
<keyword evidence="3" id="KW-0106">Calcium</keyword>
<dbReference type="GO" id="GO:0005576">
    <property type="term" value="C:extracellular region"/>
    <property type="evidence" value="ECO:0007669"/>
    <property type="project" value="UniProtKB-SubCell"/>
</dbReference>
<keyword evidence="8" id="KW-0732">Signal</keyword>
<feature type="region of interest" description="Disordered" evidence="7">
    <location>
        <begin position="249"/>
        <end position="269"/>
    </location>
</feature>
<gene>
    <name evidence="10" type="ORF">CGI_10015360</name>
</gene>
<dbReference type="SMART" id="SM00211">
    <property type="entry name" value="TY"/>
    <property type="match status" value="2"/>
</dbReference>
<dbReference type="Pfam" id="PF10591">
    <property type="entry name" value="SPARC_Ca_bdg"/>
    <property type="match status" value="2"/>
</dbReference>
<evidence type="ECO:0000256" key="6">
    <source>
        <dbReference type="PROSITE-ProRule" id="PRU00500"/>
    </source>
</evidence>
<feature type="signal peptide" evidence="8">
    <location>
        <begin position="1"/>
        <end position="25"/>
    </location>
</feature>
<dbReference type="InterPro" id="IPR039687">
    <property type="entry name" value="NPHP1"/>
</dbReference>
<evidence type="ECO:0000313" key="10">
    <source>
        <dbReference type="EMBL" id="EKC29783.1"/>
    </source>
</evidence>
<dbReference type="HOGENOM" id="CLU_338107_0_0_1"/>
<evidence type="ECO:0000259" key="9">
    <source>
        <dbReference type="PROSITE" id="PS51162"/>
    </source>
</evidence>
<proteinExistence type="predicted"/>
<sequence length="842" mass="96580">MYYVGLLKLMFTLCVLLNGLSVIQASKRSRKTASEADSSNSDCVRERNEALEIARRPTFGVYIPECKQDGTYTERQCHVTSGFCWCVTPDGKPIEGTPVHGRDPACRGSKKRRQPRRDRGKSKSKSKKKKRRKTDKDKTLAQKVIEWKFNQLDSNKDDILKRRETRTIKRMVRKLIQPKACARRFLEYCDSDRDRMIQRKEWTFCLNTNANSISRRIFYSLTTDPNEKKTDNDDQDDSSPKVQKAIIGGQGISRPGLSPQHPNIADSRPDTEVIRKSCLEEQASSLSQQSVDPNGGIYIPQCTPDGKFNIVQCHKYCWCADQETGTPLKGIKAILASKGPPNCNITAERAMPGCPFIKKARFLTSLLNMFVSEMQNDSMASQKNTNDKENAYENAARWKFTNLDKNKNMNLDRREVKQFRKLIPKQKNTRKCSRTFLRYCDENTNKKISKYMYAKIEKQIKESTKLLGNSKLKNNEEKLKEQFKGCYEMKQKVEEYLEAANELDEANEPAKVKGFENKKKAEITRLEKWQTQLDTQMKKLLPDEKGEEYLKLFVYHHFKAITCIYAMHNKYKHVQQDDEEEEEEEDEEKDEDEVEDEDTKTKTSPRKGWGSIKKALGETSVTDVLHALGAVPSGFRPSTLGPMFFKDETYTMTSYLAPKLSDSNLSYRDLFYIPKENKLRPIPTKIDRIIQIQGCKQIPLPGKGIDIVGRHIRMCLFDGQNVLSNIHTVKVTSVDKEQKAWSFSSKINDMMDPYLHGEVFIRSNNTTSSTIGILFELCASYCKVKTNQYGEFSCGWVHLPLVEENGGVVANRSFDLYVNGGTPYEKGVEVDPSISRRNKARS</sequence>
<feature type="compositionally biased region" description="Acidic residues" evidence="7">
    <location>
        <begin position="577"/>
        <end position="598"/>
    </location>
</feature>
<dbReference type="InterPro" id="IPR000716">
    <property type="entry name" value="Thyroglobulin_1"/>
</dbReference>
<dbReference type="SUPFAM" id="SSF47473">
    <property type="entry name" value="EF-hand"/>
    <property type="match status" value="2"/>
</dbReference>
<accession>K1Q770</accession>
<feature type="domain" description="Thyroglobulin type-1" evidence="9">
    <location>
        <begin position="275"/>
        <end position="343"/>
    </location>
</feature>
<keyword evidence="2" id="KW-0964">Secreted</keyword>
<dbReference type="InParanoid" id="K1Q770"/>
<dbReference type="InterPro" id="IPR019577">
    <property type="entry name" value="SPARC/Testican_Ca-bd-dom"/>
</dbReference>
<dbReference type="PROSITE" id="PS00484">
    <property type="entry name" value="THYROGLOBULIN_1_1"/>
    <property type="match status" value="2"/>
</dbReference>
<dbReference type="InterPro" id="IPR011992">
    <property type="entry name" value="EF-hand-dom_pair"/>
</dbReference>
<name>K1Q770_MAGGI</name>